<comment type="caution">
    <text evidence="1">The sequence shown here is derived from an EMBL/GenBank/DDBJ whole genome shotgun (WGS) entry which is preliminary data.</text>
</comment>
<evidence type="ECO:0000313" key="1">
    <source>
        <dbReference type="EMBL" id="MDQ0555863.1"/>
    </source>
</evidence>
<dbReference type="Proteomes" id="UP001232584">
    <property type="component" value="Unassembled WGS sequence"/>
</dbReference>
<dbReference type="EMBL" id="JAUSWG010000003">
    <property type="protein sequence ID" value="MDQ0555863.1"/>
    <property type="molecule type" value="Genomic_DNA"/>
</dbReference>
<accession>A0ABU0MZ27</accession>
<name>A0ABU0MZ27_9FIRM</name>
<organism evidence="1 2">
    <name type="scientific">Paraclostridium ghonii</name>
    <dbReference type="NCBI Taxonomy" id="29358"/>
    <lineage>
        <taxon>Bacteria</taxon>
        <taxon>Bacillati</taxon>
        <taxon>Bacillota</taxon>
        <taxon>Clostridia</taxon>
        <taxon>Peptostreptococcales</taxon>
        <taxon>Peptostreptococcaceae</taxon>
        <taxon>Paraclostridium</taxon>
    </lineage>
</organism>
<gene>
    <name evidence="1" type="ORF">QOZ92_000976</name>
</gene>
<reference evidence="1 2" key="1">
    <citation type="submission" date="2023-07" db="EMBL/GenBank/DDBJ databases">
        <title>Genomic Encyclopedia of Type Strains, Phase IV (KMG-IV): sequencing the most valuable type-strain genomes for metagenomic binning, comparative biology and taxonomic classification.</title>
        <authorList>
            <person name="Goeker M."/>
        </authorList>
    </citation>
    <scope>NUCLEOTIDE SEQUENCE [LARGE SCALE GENOMIC DNA]</scope>
    <source>
        <strain evidence="1 2">DSM 15049</strain>
    </source>
</reference>
<keyword evidence="2" id="KW-1185">Reference proteome</keyword>
<dbReference type="RefSeq" id="WP_307503927.1">
    <property type="nucleotide sequence ID" value="NZ_JAUSWG010000003.1"/>
</dbReference>
<protein>
    <recommendedName>
        <fullName evidence="3">DUF4347 domain-containing protein</fullName>
    </recommendedName>
</protein>
<proteinExistence type="predicted"/>
<sequence>MDDPKLLKKAEKQSSQDRIMFGDCHVLKFRGSLPPKLGISENLFVTAHGSCDWEAKNAVIGDRGNTTYYFNGVDFYNRIKNIFPTDYRGNVYISACESADYPWDCFSFIEVFKSQIDVDYNVSVYGQKGKVGYAIPYPNASIWIEA</sequence>
<evidence type="ECO:0008006" key="3">
    <source>
        <dbReference type="Google" id="ProtNLM"/>
    </source>
</evidence>
<evidence type="ECO:0000313" key="2">
    <source>
        <dbReference type="Proteomes" id="UP001232584"/>
    </source>
</evidence>